<keyword evidence="2" id="KW-1185">Reference proteome</keyword>
<accession>A0A9P7ZC62</accession>
<dbReference type="GeneID" id="70291294"/>
<name>A0A9P7ZC62_9HYPO</name>
<proteinExistence type="predicted"/>
<dbReference type="RefSeq" id="XP_046113303.1">
    <property type="nucleotide sequence ID" value="XM_046260391.1"/>
</dbReference>
<protein>
    <submittedName>
        <fullName evidence="1">Uncharacterized protein</fullName>
    </submittedName>
</protein>
<dbReference type="Proteomes" id="UP000887229">
    <property type="component" value="Unassembled WGS sequence"/>
</dbReference>
<gene>
    <name evidence="1" type="ORF">F5Z01DRAFT_516013</name>
</gene>
<organism evidence="1 2">
    <name type="scientific">Emericellopsis atlantica</name>
    <dbReference type="NCBI Taxonomy" id="2614577"/>
    <lineage>
        <taxon>Eukaryota</taxon>
        <taxon>Fungi</taxon>
        <taxon>Dikarya</taxon>
        <taxon>Ascomycota</taxon>
        <taxon>Pezizomycotina</taxon>
        <taxon>Sordariomycetes</taxon>
        <taxon>Hypocreomycetidae</taxon>
        <taxon>Hypocreales</taxon>
        <taxon>Bionectriaceae</taxon>
        <taxon>Emericellopsis</taxon>
    </lineage>
</organism>
<comment type="caution">
    <text evidence="1">The sequence shown here is derived from an EMBL/GenBank/DDBJ whole genome shotgun (WGS) entry which is preliminary data.</text>
</comment>
<evidence type="ECO:0000313" key="2">
    <source>
        <dbReference type="Proteomes" id="UP000887229"/>
    </source>
</evidence>
<sequence length="158" mass="17550">MRFLVAERYLCVGRSAWDAGPRLRRSRRDLDEVIRPISLASGHLLFPRPYSISSQTLPSGYRNMARTVVPSVALDQPSPFEACPGMCRQTALLDAPLFGTTLPTTPSNAELHVAHPPRVERVRIPRAIALSDRRRVIACHLALQQALLQRGSSSKQSE</sequence>
<reference evidence="1" key="1">
    <citation type="journal article" date="2021" name="IMA Fungus">
        <title>Genomic characterization of three marine fungi, including Emericellopsis atlantica sp. nov. with signatures of a generalist lifestyle and marine biomass degradation.</title>
        <authorList>
            <person name="Hagestad O.C."/>
            <person name="Hou L."/>
            <person name="Andersen J.H."/>
            <person name="Hansen E.H."/>
            <person name="Altermark B."/>
            <person name="Li C."/>
            <person name="Kuhnert E."/>
            <person name="Cox R.J."/>
            <person name="Crous P.W."/>
            <person name="Spatafora J.W."/>
            <person name="Lail K."/>
            <person name="Amirebrahimi M."/>
            <person name="Lipzen A."/>
            <person name="Pangilinan J."/>
            <person name="Andreopoulos W."/>
            <person name="Hayes R.D."/>
            <person name="Ng V."/>
            <person name="Grigoriev I.V."/>
            <person name="Jackson S.A."/>
            <person name="Sutton T.D.S."/>
            <person name="Dobson A.D.W."/>
            <person name="Rama T."/>
        </authorList>
    </citation>
    <scope>NUCLEOTIDE SEQUENCE</scope>
    <source>
        <strain evidence="1">TS7</strain>
    </source>
</reference>
<dbReference type="EMBL" id="MU251320">
    <property type="protein sequence ID" value="KAG9249379.1"/>
    <property type="molecule type" value="Genomic_DNA"/>
</dbReference>
<dbReference type="AlphaFoldDB" id="A0A9P7ZC62"/>
<evidence type="ECO:0000313" key="1">
    <source>
        <dbReference type="EMBL" id="KAG9249379.1"/>
    </source>
</evidence>